<dbReference type="AlphaFoldDB" id="A0A2P2N9Y9"/>
<protein>
    <submittedName>
        <fullName evidence="1">Uncharacterized protein</fullName>
    </submittedName>
</protein>
<dbReference type="EMBL" id="GGEC01058813">
    <property type="protein sequence ID" value="MBX39297.1"/>
    <property type="molecule type" value="Transcribed_RNA"/>
</dbReference>
<proteinExistence type="predicted"/>
<reference evidence="1" key="1">
    <citation type="submission" date="2018-02" db="EMBL/GenBank/DDBJ databases">
        <title>Rhizophora mucronata_Transcriptome.</title>
        <authorList>
            <person name="Meera S.P."/>
            <person name="Sreeshan A."/>
            <person name="Augustine A."/>
        </authorList>
    </citation>
    <scope>NUCLEOTIDE SEQUENCE</scope>
    <source>
        <tissue evidence="1">Leaf</tissue>
    </source>
</reference>
<sequence length="61" mass="7209">MLSLILQAIFGDNLDLTLLLLRFYPKMQNMHANLSFMNDPQLACMRVDYMNIFRQNTRSLL</sequence>
<evidence type="ECO:0000313" key="1">
    <source>
        <dbReference type="EMBL" id="MBX39297.1"/>
    </source>
</evidence>
<organism evidence="1">
    <name type="scientific">Rhizophora mucronata</name>
    <name type="common">Asiatic mangrove</name>
    <dbReference type="NCBI Taxonomy" id="61149"/>
    <lineage>
        <taxon>Eukaryota</taxon>
        <taxon>Viridiplantae</taxon>
        <taxon>Streptophyta</taxon>
        <taxon>Embryophyta</taxon>
        <taxon>Tracheophyta</taxon>
        <taxon>Spermatophyta</taxon>
        <taxon>Magnoliopsida</taxon>
        <taxon>eudicotyledons</taxon>
        <taxon>Gunneridae</taxon>
        <taxon>Pentapetalae</taxon>
        <taxon>rosids</taxon>
        <taxon>fabids</taxon>
        <taxon>Malpighiales</taxon>
        <taxon>Rhizophoraceae</taxon>
        <taxon>Rhizophora</taxon>
    </lineage>
</organism>
<accession>A0A2P2N9Y9</accession>
<name>A0A2P2N9Y9_RHIMU</name>